<keyword evidence="4" id="KW-1185">Reference proteome</keyword>
<keyword evidence="2" id="KW-0472">Membrane</keyword>
<accession>D1CEH4</accession>
<dbReference type="PANTHER" id="PTHR34820">
    <property type="entry name" value="INNER MEMBRANE PROTEIN YEBZ"/>
    <property type="match status" value="1"/>
</dbReference>
<dbReference type="STRING" id="525904.Tter_0408"/>
<comment type="subcellular location">
    <subcellularLocation>
        <location evidence="1">Cell envelope</location>
    </subcellularLocation>
</comment>
<dbReference type="KEGG" id="ttr:Tter_0408"/>
<dbReference type="GO" id="GO:0005886">
    <property type="term" value="C:plasma membrane"/>
    <property type="evidence" value="ECO:0007669"/>
    <property type="project" value="TreeGrafter"/>
</dbReference>
<evidence type="ECO:0000256" key="2">
    <source>
        <dbReference type="SAM" id="Phobius"/>
    </source>
</evidence>
<evidence type="ECO:0008006" key="5">
    <source>
        <dbReference type="Google" id="ProtNLM"/>
    </source>
</evidence>
<dbReference type="EMBL" id="CP001825">
    <property type="protein sequence ID" value="ACZ41330.1"/>
    <property type="molecule type" value="Genomic_DNA"/>
</dbReference>
<dbReference type="OrthoDB" id="158261at2"/>
<evidence type="ECO:0000313" key="3">
    <source>
        <dbReference type="EMBL" id="ACZ41330.1"/>
    </source>
</evidence>
<feature type="transmembrane region" description="Helical" evidence="2">
    <location>
        <begin position="84"/>
        <end position="105"/>
    </location>
</feature>
<feature type="transmembrane region" description="Helical" evidence="2">
    <location>
        <begin position="133"/>
        <end position="153"/>
    </location>
</feature>
<feature type="transmembrane region" description="Helical" evidence="2">
    <location>
        <begin position="12"/>
        <end position="32"/>
    </location>
</feature>
<proteinExistence type="predicted"/>
<dbReference type="InterPro" id="IPR032694">
    <property type="entry name" value="CopC/D"/>
</dbReference>
<organism evidence="3 4">
    <name type="scientific">Thermobaculum terrenum (strain ATCC BAA-798 / CCMEE 7001 / YNP1)</name>
    <dbReference type="NCBI Taxonomy" id="525904"/>
    <lineage>
        <taxon>Bacteria</taxon>
        <taxon>Bacillati</taxon>
        <taxon>Chloroflexota</taxon>
        <taxon>Chloroflexia</taxon>
        <taxon>Candidatus Thermobaculales</taxon>
        <taxon>Candidatus Thermobaculaceae</taxon>
        <taxon>Thermobaculum</taxon>
    </lineage>
</organism>
<sequence length="157" mass="17591">MLETIVVISRTIHIVSAAAWLGGSIFYAFVLIPSLKEATIDEKLRINIARRFQTIVSIAMWLLLASGGILTFDRLSNTRLGTTYVSVLVLKVALAIWMFFLAGSLRRNRRKAQYNPYQEGVLARWRGTIPVPWVILVTGMVVFLLGAILTTMYQSTS</sequence>
<dbReference type="GO" id="GO:0030313">
    <property type="term" value="C:cell envelope"/>
    <property type="evidence" value="ECO:0007669"/>
    <property type="project" value="UniProtKB-SubCell"/>
</dbReference>
<evidence type="ECO:0000313" key="4">
    <source>
        <dbReference type="Proteomes" id="UP000000323"/>
    </source>
</evidence>
<reference evidence="4" key="1">
    <citation type="journal article" date="2010" name="Stand. Genomic Sci.">
        <title>Complete genome sequence of 'Thermobaculum terrenum' type strain (YNP1).</title>
        <authorList>
            <person name="Kiss H."/>
            <person name="Cleland D."/>
            <person name="Lapidus A."/>
            <person name="Lucas S."/>
            <person name="Glavina Del Rio T."/>
            <person name="Nolan M."/>
            <person name="Tice H."/>
            <person name="Han C."/>
            <person name="Goodwin L."/>
            <person name="Pitluck S."/>
            <person name="Liolios K."/>
            <person name="Ivanova N."/>
            <person name="Mavromatis K."/>
            <person name="Ovchinnikova G."/>
            <person name="Pati A."/>
            <person name="Chen A."/>
            <person name="Palaniappan K."/>
            <person name="Land M."/>
            <person name="Hauser L."/>
            <person name="Chang Y."/>
            <person name="Jeffries C."/>
            <person name="Lu M."/>
            <person name="Brettin T."/>
            <person name="Detter J."/>
            <person name="Goker M."/>
            <person name="Tindall B."/>
            <person name="Beck B."/>
            <person name="McDermott T."/>
            <person name="Woyke T."/>
            <person name="Bristow J."/>
            <person name="Eisen J."/>
            <person name="Markowitz V."/>
            <person name="Hugenholtz P."/>
            <person name="Kyrpides N."/>
            <person name="Klenk H."/>
            <person name="Cheng J."/>
        </authorList>
    </citation>
    <scope>NUCLEOTIDE SEQUENCE [LARGE SCALE GENOMIC DNA]</scope>
    <source>
        <strain evidence="4">ATCC BAA-798 / YNP1</strain>
    </source>
</reference>
<feature type="transmembrane region" description="Helical" evidence="2">
    <location>
        <begin position="52"/>
        <end position="72"/>
    </location>
</feature>
<dbReference type="AlphaFoldDB" id="D1CEH4"/>
<dbReference type="RefSeq" id="WP_012874365.1">
    <property type="nucleotide sequence ID" value="NC_013525.1"/>
</dbReference>
<keyword evidence="2" id="KW-1133">Transmembrane helix</keyword>
<dbReference type="PANTHER" id="PTHR34820:SF4">
    <property type="entry name" value="INNER MEMBRANE PROTEIN YEBZ"/>
    <property type="match status" value="1"/>
</dbReference>
<dbReference type="GO" id="GO:0006825">
    <property type="term" value="P:copper ion transport"/>
    <property type="evidence" value="ECO:0007669"/>
    <property type="project" value="InterPro"/>
</dbReference>
<keyword evidence="2" id="KW-0812">Transmembrane</keyword>
<dbReference type="HOGENOM" id="CLU_1677039_0_0_0"/>
<protein>
    <recommendedName>
        <fullName evidence="5">Copper resistance protein D domain-containing protein</fullName>
    </recommendedName>
</protein>
<evidence type="ECO:0000256" key="1">
    <source>
        <dbReference type="ARBA" id="ARBA00004196"/>
    </source>
</evidence>
<dbReference type="eggNOG" id="ENOG5033IRB">
    <property type="taxonomic scope" value="Bacteria"/>
</dbReference>
<dbReference type="Proteomes" id="UP000000323">
    <property type="component" value="Chromosome 1"/>
</dbReference>
<gene>
    <name evidence="3" type="ordered locus">Tter_0408</name>
</gene>
<name>D1CEH4_THET1</name>